<dbReference type="OrthoDB" id="5422709at2"/>
<evidence type="ECO:0000256" key="2">
    <source>
        <dbReference type="ARBA" id="ARBA00022692"/>
    </source>
</evidence>
<feature type="transmembrane region" description="Helical" evidence="5">
    <location>
        <begin position="158"/>
        <end position="180"/>
    </location>
</feature>
<feature type="transmembrane region" description="Helical" evidence="5">
    <location>
        <begin position="22"/>
        <end position="52"/>
    </location>
</feature>
<dbReference type="RefSeq" id="WP_155319623.1">
    <property type="nucleotide sequence ID" value="NZ_AP021874.1"/>
</dbReference>
<feature type="transmembrane region" description="Helical" evidence="5">
    <location>
        <begin position="64"/>
        <end position="84"/>
    </location>
</feature>
<evidence type="ECO:0000256" key="4">
    <source>
        <dbReference type="ARBA" id="ARBA00023136"/>
    </source>
</evidence>
<dbReference type="Proteomes" id="UP000427906">
    <property type="component" value="Chromosome"/>
</dbReference>
<feature type="domain" description="TM7S3/TM198-like" evidence="6">
    <location>
        <begin position="23"/>
        <end position="150"/>
    </location>
</feature>
<dbReference type="InterPro" id="IPR025256">
    <property type="entry name" value="TM7S3/TM198-like_dom"/>
</dbReference>
<comment type="subcellular location">
    <subcellularLocation>
        <location evidence="1">Membrane</location>
        <topology evidence="1">Multi-pass membrane protein</topology>
    </subcellularLocation>
</comment>
<keyword evidence="8" id="KW-1185">Reference proteome</keyword>
<keyword evidence="2 5" id="KW-0812">Transmembrane</keyword>
<evidence type="ECO:0000259" key="6">
    <source>
        <dbReference type="Pfam" id="PF13886"/>
    </source>
</evidence>
<protein>
    <recommendedName>
        <fullName evidence="6">TM7S3/TM198-like domain-containing protein</fullName>
    </recommendedName>
</protein>
<feature type="transmembrane region" description="Helical" evidence="5">
    <location>
        <begin position="116"/>
        <end position="138"/>
    </location>
</feature>
<feature type="transmembrane region" description="Helical" evidence="5">
    <location>
        <begin position="90"/>
        <end position="109"/>
    </location>
</feature>
<reference evidence="7 8" key="1">
    <citation type="submission" date="2019-11" db="EMBL/GenBank/DDBJ databases">
        <title>Comparative genomics of hydrocarbon-degrading Desulfosarcina strains.</title>
        <authorList>
            <person name="Watanabe M."/>
            <person name="Kojima H."/>
            <person name="Fukui M."/>
        </authorList>
    </citation>
    <scope>NUCLEOTIDE SEQUENCE [LARGE SCALE GENOMIC DNA]</scope>
    <source>
        <strain evidence="7 8">PL12</strain>
    </source>
</reference>
<organism evidence="7 8">
    <name type="scientific">Desulfosarcina alkanivorans</name>
    <dbReference type="NCBI Taxonomy" id="571177"/>
    <lineage>
        <taxon>Bacteria</taxon>
        <taxon>Pseudomonadati</taxon>
        <taxon>Thermodesulfobacteriota</taxon>
        <taxon>Desulfobacteria</taxon>
        <taxon>Desulfobacterales</taxon>
        <taxon>Desulfosarcinaceae</taxon>
        <taxon>Desulfosarcina</taxon>
    </lineage>
</organism>
<evidence type="ECO:0000256" key="1">
    <source>
        <dbReference type="ARBA" id="ARBA00004141"/>
    </source>
</evidence>
<dbReference type="AlphaFoldDB" id="A0A5K7Z038"/>
<name>A0A5K7Z038_9BACT</name>
<evidence type="ECO:0000256" key="5">
    <source>
        <dbReference type="SAM" id="Phobius"/>
    </source>
</evidence>
<dbReference type="EMBL" id="AP021874">
    <property type="protein sequence ID" value="BBO71844.1"/>
    <property type="molecule type" value="Genomic_DNA"/>
</dbReference>
<gene>
    <name evidence="7" type="ORF">DSCA_57740</name>
</gene>
<proteinExistence type="predicted"/>
<evidence type="ECO:0000313" key="7">
    <source>
        <dbReference type="EMBL" id="BBO71844.1"/>
    </source>
</evidence>
<dbReference type="GO" id="GO:0016020">
    <property type="term" value="C:membrane"/>
    <property type="evidence" value="ECO:0007669"/>
    <property type="project" value="UniProtKB-SubCell"/>
</dbReference>
<accession>A0A5K7Z038</accession>
<keyword evidence="3 5" id="KW-1133">Transmembrane helix</keyword>
<evidence type="ECO:0000256" key="3">
    <source>
        <dbReference type="ARBA" id="ARBA00022989"/>
    </source>
</evidence>
<evidence type="ECO:0000313" key="8">
    <source>
        <dbReference type="Proteomes" id="UP000427906"/>
    </source>
</evidence>
<dbReference type="KEGG" id="dalk:DSCA_57740"/>
<sequence length="187" mass="19670">MAGMAAGACITSILWEYMNMTLLLGISGMALLLFGWKLFWLFVGVAGFTVGLQTAPWILGPQPLWILWAAGLICGLIGAVLALFFQHVAIAVGGFVAGSTIAFRLMLMLGHDPGAVILLTGGVLGAVALYLLFDWALIVLSSMVGATLILEALGRQIPYAPVLLSVAIVAGVVFQVRLLMTSRPAGR</sequence>
<dbReference type="Pfam" id="PF13886">
    <property type="entry name" value="TM7S3_TM198"/>
    <property type="match status" value="1"/>
</dbReference>
<keyword evidence="4 5" id="KW-0472">Membrane</keyword>